<evidence type="ECO:0000256" key="1">
    <source>
        <dbReference type="SAM" id="MobiDB-lite"/>
    </source>
</evidence>
<proteinExistence type="predicted"/>
<dbReference type="Proteomes" id="UP000059188">
    <property type="component" value="Unassembled WGS sequence"/>
</dbReference>
<dbReference type="EMBL" id="LN679117">
    <property type="protein sequence ID" value="CEL54708.1"/>
    <property type="molecule type" value="Genomic_DNA"/>
</dbReference>
<feature type="compositionally biased region" description="Basic and acidic residues" evidence="1">
    <location>
        <begin position="21"/>
        <end position="72"/>
    </location>
</feature>
<feature type="compositionally biased region" description="Polar residues" evidence="1">
    <location>
        <begin position="1"/>
        <end position="20"/>
    </location>
</feature>
<organism evidence="2 3">
    <name type="scientific">Thanatephorus cucumeris (strain AG1-IB / isolate 7/3/14)</name>
    <name type="common">Lettuce bottom rot fungus</name>
    <name type="synonym">Rhizoctonia solani</name>
    <dbReference type="NCBI Taxonomy" id="1108050"/>
    <lineage>
        <taxon>Eukaryota</taxon>
        <taxon>Fungi</taxon>
        <taxon>Dikarya</taxon>
        <taxon>Basidiomycota</taxon>
        <taxon>Agaricomycotina</taxon>
        <taxon>Agaricomycetes</taxon>
        <taxon>Cantharellales</taxon>
        <taxon>Ceratobasidiaceae</taxon>
        <taxon>Rhizoctonia</taxon>
        <taxon>Rhizoctonia solani AG-1</taxon>
    </lineage>
</organism>
<gene>
    <name evidence="2" type="ORF">RSOLAG1IB_07242</name>
</gene>
<protein>
    <submittedName>
        <fullName evidence="2">Uncharacterized protein</fullName>
    </submittedName>
</protein>
<dbReference type="AlphaFoldDB" id="A0A0B7FET2"/>
<keyword evidence="3" id="KW-1185">Reference proteome</keyword>
<feature type="region of interest" description="Disordered" evidence="1">
    <location>
        <begin position="1"/>
        <end position="72"/>
    </location>
</feature>
<evidence type="ECO:0000313" key="2">
    <source>
        <dbReference type="EMBL" id="CEL54708.1"/>
    </source>
</evidence>
<sequence>MRNETGVISETSEYTVSSTRSENETAGRTKDDMGELKRQREREMGSENERTDRRDTECRPHQAEVAREPRKG</sequence>
<reference evidence="2 3" key="1">
    <citation type="submission" date="2014-11" db="EMBL/GenBank/DDBJ databases">
        <authorList>
            <person name="Wibberg Daniel"/>
        </authorList>
    </citation>
    <scope>NUCLEOTIDE SEQUENCE [LARGE SCALE GENOMIC DNA]</scope>
    <source>
        <strain evidence="2">Rhizoctonia solani AG1-IB 7/3/14</strain>
    </source>
</reference>
<name>A0A0B7FET2_THACB</name>
<evidence type="ECO:0000313" key="3">
    <source>
        <dbReference type="Proteomes" id="UP000059188"/>
    </source>
</evidence>
<accession>A0A0B7FET2</accession>